<dbReference type="PANTHER" id="PTHR37166:SF1">
    <property type="entry name" value="PROTEIN FLAG"/>
    <property type="match status" value="1"/>
</dbReference>
<dbReference type="SUPFAM" id="SSF160214">
    <property type="entry name" value="FlaG-like"/>
    <property type="match status" value="1"/>
</dbReference>
<dbReference type="AlphaFoldDB" id="A0A8I1JLS4"/>
<proteinExistence type="predicted"/>
<feature type="region of interest" description="Disordered" evidence="1">
    <location>
        <begin position="15"/>
        <end position="49"/>
    </location>
</feature>
<evidence type="ECO:0000256" key="1">
    <source>
        <dbReference type="SAM" id="MobiDB-lite"/>
    </source>
</evidence>
<dbReference type="PANTHER" id="PTHR37166">
    <property type="entry name" value="PROTEIN FLAG"/>
    <property type="match status" value="1"/>
</dbReference>
<keyword evidence="2" id="KW-0969">Cilium</keyword>
<dbReference type="Proteomes" id="UP000637061">
    <property type="component" value="Unassembled WGS sequence"/>
</dbReference>
<dbReference type="InterPro" id="IPR035924">
    <property type="entry name" value="FlaG-like_sf"/>
</dbReference>
<evidence type="ECO:0000313" key="3">
    <source>
        <dbReference type="Proteomes" id="UP000637061"/>
    </source>
</evidence>
<gene>
    <name evidence="2" type="ORF">JEU22_21025</name>
</gene>
<keyword evidence="2" id="KW-0282">Flagellum</keyword>
<comment type="caution">
    <text evidence="2">The sequence shown here is derived from an EMBL/GenBank/DDBJ whole genome shotgun (WGS) entry which is preliminary data.</text>
</comment>
<sequence length="118" mass="12847">MDMSVKLNQVYPTVLPQVPGADRERDPAMPPKVQEAAASDNQPHSREDLEKAVGEIRDFVQSSQRQLDFSIDDSTGRIVVKVIATQSGEVIRQLPSEAALKLAQSLSEASSLLFDGQA</sequence>
<dbReference type="EMBL" id="JAEHTE010000031">
    <property type="protein sequence ID" value="MBI6886388.1"/>
    <property type="molecule type" value="Genomic_DNA"/>
</dbReference>
<keyword evidence="2" id="KW-0966">Cell projection</keyword>
<reference evidence="2" key="1">
    <citation type="submission" date="2020-12" db="EMBL/GenBank/DDBJ databases">
        <title>Enhanced detection system for hospital associated transmission using whole genome sequencing surveillance.</title>
        <authorList>
            <person name="Harrison L.H."/>
            <person name="Van Tyne D."/>
            <person name="Marsh J.W."/>
            <person name="Griffith M.P."/>
            <person name="Snyder D.J."/>
            <person name="Cooper V.S."/>
            <person name="Mustapha M."/>
        </authorList>
    </citation>
    <scope>NUCLEOTIDE SEQUENCE</scope>
    <source>
        <strain evidence="2">PSB00042</strain>
    </source>
</reference>
<dbReference type="InterPro" id="IPR005186">
    <property type="entry name" value="FlaG"/>
</dbReference>
<protein>
    <submittedName>
        <fullName evidence="2">Flagellar protein FlaG</fullName>
    </submittedName>
</protein>
<name>A0A8I1JLS4_PSEPU</name>
<dbReference type="Gene3D" id="3.30.160.170">
    <property type="entry name" value="FlaG-like"/>
    <property type="match status" value="1"/>
</dbReference>
<dbReference type="Pfam" id="PF03646">
    <property type="entry name" value="FlaG"/>
    <property type="match status" value="1"/>
</dbReference>
<evidence type="ECO:0000313" key="2">
    <source>
        <dbReference type="EMBL" id="MBI6886388.1"/>
    </source>
</evidence>
<accession>A0A8I1JLS4</accession>
<dbReference type="RefSeq" id="WP_198747921.1">
    <property type="nucleotide sequence ID" value="NZ_JAEHTE010000031.1"/>
</dbReference>
<organism evidence="2 3">
    <name type="scientific">Pseudomonas putida</name>
    <name type="common">Arthrobacter siderocapsulatus</name>
    <dbReference type="NCBI Taxonomy" id="303"/>
    <lineage>
        <taxon>Bacteria</taxon>
        <taxon>Pseudomonadati</taxon>
        <taxon>Pseudomonadota</taxon>
        <taxon>Gammaproteobacteria</taxon>
        <taxon>Pseudomonadales</taxon>
        <taxon>Pseudomonadaceae</taxon>
        <taxon>Pseudomonas</taxon>
    </lineage>
</organism>